<keyword evidence="1" id="KW-0812">Transmembrane</keyword>
<evidence type="ECO:0000256" key="1">
    <source>
        <dbReference type="SAM" id="Phobius"/>
    </source>
</evidence>
<dbReference type="Proteomes" id="UP001216907">
    <property type="component" value="Unassembled WGS sequence"/>
</dbReference>
<proteinExistence type="predicted"/>
<protein>
    <recommendedName>
        <fullName evidence="4">MFS transporter</fullName>
    </recommendedName>
</protein>
<dbReference type="EMBL" id="JARRAG010000001">
    <property type="protein sequence ID" value="MDG3002300.1"/>
    <property type="molecule type" value="Genomic_DNA"/>
</dbReference>
<dbReference type="RefSeq" id="WP_277858664.1">
    <property type="nucleotide sequence ID" value="NZ_JARRAG010000001.1"/>
</dbReference>
<keyword evidence="3" id="KW-1185">Reference proteome</keyword>
<feature type="transmembrane region" description="Helical" evidence="1">
    <location>
        <begin position="168"/>
        <end position="185"/>
    </location>
</feature>
<keyword evidence="1" id="KW-1133">Transmembrane helix</keyword>
<feature type="transmembrane region" description="Helical" evidence="1">
    <location>
        <begin position="205"/>
        <end position="228"/>
    </location>
</feature>
<comment type="caution">
    <text evidence="2">The sequence shown here is derived from an EMBL/GenBank/DDBJ whole genome shotgun (WGS) entry which is preliminary data.</text>
</comment>
<sequence length="248" mass="25642">MTGSLSTAALLTATAAGVVALVALGLAGAARRAGLAHPRTFAGSAAAAMVVWLAATAALARSGVLADWSAFPPRWPLLPLTALGTFVALSSTDTFRRLLAATPVWRPVALQTFRVAVELAFWRLHAEGVAPVQVTFEGRNFDALVGLSAPFVAAGIASGWIGPRATIAWNLFGLAMLANAIATVATSSPGPLHLAWPGEPFAAIAAWPVVWIPALLAPVGIFLHVVSIRQAFARLTSREPGRLATEGC</sequence>
<reference evidence="2 3" key="1">
    <citation type="submission" date="2023-03" db="EMBL/GenBank/DDBJ databases">
        <title>Paludisphaera mucosa sp. nov. a novel planctomycete from northern fen.</title>
        <authorList>
            <person name="Ivanova A."/>
        </authorList>
    </citation>
    <scope>NUCLEOTIDE SEQUENCE [LARGE SCALE GENOMIC DNA]</scope>
    <source>
        <strain evidence="2 3">Pla2</strain>
    </source>
</reference>
<evidence type="ECO:0008006" key="4">
    <source>
        <dbReference type="Google" id="ProtNLM"/>
    </source>
</evidence>
<feature type="transmembrane region" description="Helical" evidence="1">
    <location>
        <begin position="143"/>
        <end position="161"/>
    </location>
</feature>
<evidence type="ECO:0000313" key="3">
    <source>
        <dbReference type="Proteomes" id="UP001216907"/>
    </source>
</evidence>
<evidence type="ECO:0000313" key="2">
    <source>
        <dbReference type="EMBL" id="MDG3002300.1"/>
    </source>
</evidence>
<gene>
    <name evidence="2" type="ORF">PZE19_00735</name>
</gene>
<feature type="transmembrane region" description="Helical" evidence="1">
    <location>
        <begin position="41"/>
        <end position="60"/>
    </location>
</feature>
<feature type="transmembrane region" description="Helical" evidence="1">
    <location>
        <begin position="6"/>
        <end position="29"/>
    </location>
</feature>
<accession>A0ABT6F402</accession>
<name>A0ABT6F402_9BACT</name>
<keyword evidence="1" id="KW-0472">Membrane</keyword>
<organism evidence="2 3">
    <name type="scientific">Paludisphaera mucosa</name>
    <dbReference type="NCBI Taxonomy" id="3030827"/>
    <lineage>
        <taxon>Bacteria</taxon>
        <taxon>Pseudomonadati</taxon>
        <taxon>Planctomycetota</taxon>
        <taxon>Planctomycetia</taxon>
        <taxon>Isosphaerales</taxon>
        <taxon>Isosphaeraceae</taxon>
        <taxon>Paludisphaera</taxon>
    </lineage>
</organism>